<feature type="compositionally biased region" description="Basic residues" evidence="1">
    <location>
        <begin position="178"/>
        <end position="195"/>
    </location>
</feature>
<gene>
    <name evidence="2" type="ORF">AVDCRST_MAG25-1371</name>
</gene>
<dbReference type="AlphaFoldDB" id="A0A6J4RDM1"/>
<evidence type="ECO:0000313" key="2">
    <source>
        <dbReference type="EMBL" id="CAA9464729.1"/>
    </source>
</evidence>
<protein>
    <submittedName>
        <fullName evidence="2">Uncharacterized protein</fullName>
    </submittedName>
</protein>
<dbReference type="EMBL" id="CADCVI010000084">
    <property type="protein sequence ID" value="CAA9464729.1"/>
    <property type="molecule type" value="Genomic_DNA"/>
</dbReference>
<feature type="region of interest" description="Disordered" evidence="1">
    <location>
        <begin position="239"/>
        <end position="288"/>
    </location>
</feature>
<evidence type="ECO:0000256" key="1">
    <source>
        <dbReference type="SAM" id="MobiDB-lite"/>
    </source>
</evidence>
<feature type="non-terminal residue" evidence="2">
    <location>
        <position position="1"/>
    </location>
</feature>
<accession>A0A6J4RDM1</accession>
<organism evidence="2">
    <name type="scientific">uncultured Rubrobacteraceae bacterium</name>
    <dbReference type="NCBI Taxonomy" id="349277"/>
    <lineage>
        <taxon>Bacteria</taxon>
        <taxon>Bacillati</taxon>
        <taxon>Actinomycetota</taxon>
        <taxon>Rubrobacteria</taxon>
        <taxon>Rubrobacterales</taxon>
        <taxon>Rubrobacteraceae</taxon>
        <taxon>environmental samples</taxon>
    </lineage>
</organism>
<reference evidence="2" key="1">
    <citation type="submission" date="2020-02" db="EMBL/GenBank/DDBJ databases">
        <authorList>
            <person name="Meier V. D."/>
        </authorList>
    </citation>
    <scope>NUCLEOTIDE SEQUENCE</scope>
    <source>
        <strain evidence="2">AVDCRST_MAG25</strain>
    </source>
</reference>
<feature type="compositionally biased region" description="Basic and acidic residues" evidence="1">
    <location>
        <begin position="51"/>
        <end position="81"/>
    </location>
</feature>
<proteinExistence type="predicted"/>
<feature type="non-terminal residue" evidence="2">
    <location>
        <position position="288"/>
    </location>
</feature>
<feature type="compositionally biased region" description="Basic residues" evidence="1">
    <location>
        <begin position="119"/>
        <end position="132"/>
    </location>
</feature>
<name>A0A6J4RDM1_9ACTN</name>
<sequence>GEKRTFPRALPAWRRGAAPGRVRVRALRRARVGRRPAAGAHPAAPRPRVRRLPDRPHERYTHGPLDDPAAPHEDRRPRERPGSGPRGRDRRLRNLLAASLHGPPRPAPHRPIERAASPRWRRRRTRQPRPPRGRGESAAPSTGCRHYRTRERGTRDPTWPLRVQRGGGGLHVHGQGRAGRRPGRAAGERRRRAPRPRAGLRPFERSHRALRPPALGPLPRRAGSLALLRRPALPAALGYVPGRPERGTRDVCVHQPGARDGALPAARELPARDLRPHPALPERRRRDL</sequence>
<feature type="compositionally biased region" description="Basic and acidic residues" evidence="1">
    <location>
        <begin position="243"/>
        <end position="252"/>
    </location>
</feature>
<feature type="region of interest" description="Disordered" evidence="1">
    <location>
        <begin position="28"/>
        <end position="199"/>
    </location>
</feature>
<feature type="compositionally biased region" description="Basic and acidic residues" evidence="1">
    <location>
        <begin position="269"/>
        <end position="288"/>
    </location>
</feature>